<organism evidence="1 2">
    <name type="scientific">Anisodus tanguticus</name>
    <dbReference type="NCBI Taxonomy" id="243964"/>
    <lineage>
        <taxon>Eukaryota</taxon>
        <taxon>Viridiplantae</taxon>
        <taxon>Streptophyta</taxon>
        <taxon>Embryophyta</taxon>
        <taxon>Tracheophyta</taxon>
        <taxon>Spermatophyta</taxon>
        <taxon>Magnoliopsida</taxon>
        <taxon>eudicotyledons</taxon>
        <taxon>Gunneridae</taxon>
        <taxon>Pentapetalae</taxon>
        <taxon>asterids</taxon>
        <taxon>lamiids</taxon>
        <taxon>Solanales</taxon>
        <taxon>Solanaceae</taxon>
        <taxon>Solanoideae</taxon>
        <taxon>Hyoscyameae</taxon>
        <taxon>Anisodus</taxon>
    </lineage>
</organism>
<dbReference type="AlphaFoldDB" id="A0AAE1RSD1"/>
<evidence type="ECO:0000313" key="1">
    <source>
        <dbReference type="EMBL" id="KAK4356103.1"/>
    </source>
</evidence>
<gene>
    <name evidence="1" type="ORF">RND71_025074</name>
</gene>
<keyword evidence="2" id="KW-1185">Reference proteome</keyword>
<evidence type="ECO:0000313" key="2">
    <source>
        <dbReference type="Proteomes" id="UP001291623"/>
    </source>
</evidence>
<protein>
    <submittedName>
        <fullName evidence="1">Uncharacterized protein</fullName>
    </submittedName>
</protein>
<dbReference type="EMBL" id="JAVYJV010000013">
    <property type="protein sequence ID" value="KAK4356103.1"/>
    <property type="molecule type" value="Genomic_DNA"/>
</dbReference>
<name>A0AAE1RSD1_9SOLA</name>
<comment type="caution">
    <text evidence="1">The sequence shown here is derived from an EMBL/GenBank/DDBJ whole genome shotgun (WGS) entry which is preliminary data.</text>
</comment>
<proteinExistence type="predicted"/>
<reference evidence="1" key="1">
    <citation type="submission" date="2023-12" db="EMBL/GenBank/DDBJ databases">
        <title>Genome assembly of Anisodus tanguticus.</title>
        <authorList>
            <person name="Wang Y.-J."/>
        </authorList>
    </citation>
    <scope>NUCLEOTIDE SEQUENCE</scope>
    <source>
        <strain evidence="1">KB-2021</strain>
        <tissue evidence="1">Leaf</tissue>
    </source>
</reference>
<accession>A0AAE1RSD1</accession>
<dbReference type="Proteomes" id="UP001291623">
    <property type="component" value="Unassembled WGS sequence"/>
</dbReference>
<sequence length="135" mass="15847">MSCNLDLHYFQAQRDKEEREILCFENKRLYSENVEMRFKLRNHFCATCKLQNENAKLREKVETDLQDLPNESDLQDKEIELDLEVSGVENFTGSCIVGDDLEKYQHICEISSLVIKSCARHVLVPRSMDFNNDKL</sequence>